<gene>
    <name evidence="1" type="ORF">CON36_33250</name>
</gene>
<dbReference type="EMBL" id="NVMX01000167">
    <property type="protein sequence ID" value="PDZ94543.1"/>
    <property type="molecule type" value="Genomic_DNA"/>
</dbReference>
<sequence>MSKTPSITYVDYVNFYTGEFVQYINEGIHTITDELLVLTRNHKHEFVAIPKDKFYETTILDASITKQIQKQALQIESFKSTHYNKNNSYYVIGEGVHLTTNELLVFYFDSNQNFYLSPLQKFHTEFSKKDEHEMIV</sequence>
<evidence type="ECO:0000313" key="1">
    <source>
        <dbReference type="EMBL" id="PDZ94543.1"/>
    </source>
</evidence>
<evidence type="ECO:0000313" key="2">
    <source>
        <dbReference type="Proteomes" id="UP000219922"/>
    </source>
</evidence>
<protein>
    <submittedName>
        <fullName evidence="1">Uncharacterized protein</fullName>
    </submittedName>
</protein>
<dbReference type="AlphaFoldDB" id="A0A9X6SSW4"/>
<name>A0A9X6SSW4_BACCE</name>
<reference evidence="1 2" key="1">
    <citation type="submission" date="2017-09" db="EMBL/GenBank/DDBJ databases">
        <title>Large-scale bioinformatics analysis of Bacillus genomes uncovers conserved roles of natural products in bacterial physiology.</title>
        <authorList>
            <consortium name="Agbiome Team Llc"/>
            <person name="Bleich R.M."/>
            <person name="Grubbs K.J."/>
            <person name="Santa Maria K.C."/>
            <person name="Allen S.E."/>
            <person name="Farag S."/>
            <person name="Shank E.A."/>
            <person name="Bowers A."/>
        </authorList>
    </citation>
    <scope>NUCLEOTIDE SEQUENCE [LARGE SCALE GENOMIC DNA]</scope>
    <source>
        <strain evidence="1 2">AFS092789</strain>
    </source>
</reference>
<dbReference type="RefSeq" id="WP_098006920.1">
    <property type="nucleotide sequence ID" value="NZ_NUJB01000045.1"/>
</dbReference>
<comment type="caution">
    <text evidence="1">The sequence shown here is derived from an EMBL/GenBank/DDBJ whole genome shotgun (WGS) entry which is preliminary data.</text>
</comment>
<organism evidence="1 2">
    <name type="scientific">Bacillus cereus</name>
    <dbReference type="NCBI Taxonomy" id="1396"/>
    <lineage>
        <taxon>Bacteria</taxon>
        <taxon>Bacillati</taxon>
        <taxon>Bacillota</taxon>
        <taxon>Bacilli</taxon>
        <taxon>Bacillales</taxon>
        <taxon>Bacillaceae</taxon>
        <taxon>Bacillus</taxon>
        <taxon>Bacillus cereus group</taxon>
    </lineage>
</organism>
<accession>A0A9X6SSW4</accession>
<proteinExistence type="predicted"/>
<dbReference type="Proteomes" id="UP000219922">
    <property type="component" value="Unassembled WGS sequence"/>
</dbReference>